<keyword evidence="4" id="KW-1185">Reference proteome</keyword>
<dbReference type="InterPro" id="IPR018392">
    <property type="entry name" value="LysM"/>
</dbReference>
<protein>
    <submittedName>
        <fullName evidence="3">LysM domain-containing protein</fullName>
    </submittedName>
</protein>
<dbReference type="SUPFAM" id="SSF55166">
    <property type="entry name" value="Hedgehog/DD-peptidase"/>
    <property type="match status" value="1"/>
</dbReference>
<accession>A0A1I2MM09</accession>
<evidence type="ECO:0000313" key="3">
    <source>
        <dbReference type="EMBL" id="SFF90557.1"/>
    </source>
</evidence>
<dbReference type="Pfam" id="PF01476">
    <property type="entry name" value="LysM"/>
    <property type="match status" value="1"/>
</dbReference>
<feature type="signal peptide" evidence="1">
    <location>
        <begin position="1"/>
        <end position="22"/>
    </location>
</feature>
<dbReference type="GO" id="GO:0008233">
    <property type="term" value="F:peptidase activity"/>
    <property type="evidence" value="ECO:0007669"/>
    <property type="project" value="InterPro"/>
</dbReference>
<evidence type="ECO:0000313" key="4">
    <source>
        <dbReference type="Proteomes" id="UP000199645"/>
    </source>
</evidence>
<organism evidence="3 4">
    <name type="scientific">Actinoplanes philippinensis</name>
    <dbReference type="NCBI Taxonomy" id="35752"/>
    <lineage>
        <taxon>Bacteria</taxon>
        <taxon>Bacillati</taxon>
        <taxon>Actinomycetota</taxon>
        <taxon>Actinomycetes</taxon>
        <taxon>Micromonosporales</taxon>
        <taxon>Micromonosporaceae</taxon>
        <taxon>Actinoplanes</taxon>
    </lineage>
</organism>
<dbReference type="OrthoDB" id="9799970at2"/>
<proteinExistence type="predicted"/>
<name>A0A1I2MM09_9ACTN</name>
<dbReference type="RefSeq" id="WP_093621978.1">
    <property type="nucleotide sequence ID" value="NZ_BOMT01000110.1"/>
</dbReference>
<dbReference type="SMART" id="SM00257">
    <property type="entry name" value="LysM"/>
    <property type="match status" value="1"/>
</dbReference>
<feature type="chain" id="PRO_5011727430" evidence="1">
    <location>
        <begin position="23"/>
        <end position="257"/>
    </location>
</feature>
<dbReference type="InterPro" id="IPR009045">
    <property type="entry name" value="Zn_M74/Hedgehog-like"/>
</dbReference>
<dbReference type="Proteomes" id="UP000199645">
    <property type="component" value="Unassembled WGS sequence"/>
</dbReference>
<gene>
    <name evidence="3" type="ORF">SAMN05421541_12941</name>
</gene>
<dbReference type="STRING" id="35752.SAMN05421541_12941"/>
<dbReference type="EMBL" id="FONV01000029">
    <property type="protein sequence ID" value="SFF90557.1"/>
    <property type="molecule type" value="Genomic_DNA"/>
</dbReference>
<keyword evidence="1" id="KW-0732">Signal</keyword>
<evidence type="ECO:0000259" key="2">
    <source>
        <dbReference type="PROSITE" id="PS51782"/>
    </source>
</evidence>
<dbReference type="Gene3D" id="3.30.1380.10">
    <property type="match status" value="1"/>
</dbReference>
<dbReference type="Pfam" id="PF13539">
    <property type="entry name" value="Peptidase_M15_4"/>
    <property type="match status" value="1"/>
</dbReference>
<dbReference type="AlphaFoldDB" id="A0A1I2MM09"/>
<dbReference type="InterPro" id="IPR039561">
    <property type="entry name" value="Peptidase_M15C"/>
</dbReference>
<reference evidence="3 4" key="1">
    <citation type="submission" date="2016-10" db="EMBL/GenBank/DDBJ databases">
        <authorList>
            <person name="de Groot N.N."/>
        </authorList>
    </citation>
    <scope>NUCLEOTIDE SEQUENCE [LARGE SCALE GENOMIC DNA]</scope>
    <source>
        <strain evidence="3 4">DSM 43019</strain>
    </source>
</reference>
<dbReference type="Gene3D" id="3.10.350.10">
    <property type="entry name" value="LysM domain"/>
    <property type="match status" value="1"/>
</dbReference>
<dbReference type="PROSITE" id="PS51782">
    <property type="entry name" value="LYSM"/>
    <property type="match status" value="1"/>
</dbReference>
<dbReference type="SUPFAM" id="SSF54106">
    <property type="entry name" value="LysM domain"/>
    <property type="match status" value="1"/>
</dbReference>
<dbReference type="CDD" id="cd00118">
    <property type="entry name" value="LysM"/>
    <property type="match status" value="1"/>
</dbReference>
<sequence length="257" mass="29150">MRRSLCAFVCALLLAPATPADAAPPAAAYVIRPGDTLTSISRRYDVRVTDLRRWNSLPRGEPLRVDGLLRLTAPEQPLPEWSTRVLTVTAAEANGDPAKECPVPATDLRKIWVRYLGFDGNAHDGYVIMHYTLAEGVQRAFGRLYEWRFPIMAMQPMVVEDKSVLTSGYECRFVAGTTRWSQHSYGLAIDINPRQNPMIRGDYLDPPNSRTWLAREHYWPGMMHEDGAVPAFTAEGFYWGGKWKTLLDYMHFSTNDR</sequence>
<dbReference type="InterPro" id="IPR036779">
    <property type="entry name" value="LysM_dom_sf"/>
</dbReference>
<evidence type="ECO:0000256" key="1">
    <source>
        <dbReference type="SAM" id="SignalP"/>
    </source>
</evidence>
<feature type="domain" description="LysM" evidence="2">
    <location>
        <begin position="27"/>
        <end position="71"/>
    </location>
</feature>